<organism evidence="1 2">
    <name type="scientific">Sphingobacterium siyangense</name>
    <dbReference type="NCBI Taxonomy" id="459529"/>
    <lineage>
        <taxon>Bacteria</taxon>
        <taxon>Pseudomonadati</taxon>
        <taxon>Bacteroidota</taxon>
        <taxon>Sphingobacteriia</taxon>
        <taxon>Sphingobacteriales</taxon>
        <taxon>Sphingobacteriaceae</taxon>
        <taxon>Sphingobacterium</taxon>
    </lineage>
</organism>
<protein>
    <recommendedName>
        <fullName evidence="3">Peptidase S74 domain-containing protein</fullName>
    </recommendedName>
</protein>
<evidence type="ECO:0000313" key="1">
    <source>
        <dbReference type="EMBL" id="RKF30145.1"/>
    </source>
</evidence>
<accession>A0A420FBB0</accession>
<evidence type="ECO:0008006" key="3">
    <source>
        <dbReference type="Google" id="ProtNLM"/>
    </source>
</evidence>
<comment type="caution">
    <text evidence="1">The sequence shown here is derived from an EMBL/GenBank/DDBJ whole genome shotgun (WGS) entry which is preliminary data.</text>
</comment>
<gene>
    <name evidence="1" type="ORF">BCY89_20310</name>
</gene>
<reference evidence="1 2" key="1">
    <citation type="submission" date="2016-07" db="EMBL/GenBank/DDBJ databases">
        <title>Genome analysis of Sphingobacterium siyangense T12B17.</title>
        <authorList>
            <person name="Xu D."/>
            <person name="Su Y."/>
            <person name="Zheng S."/>
        </authorList>
    </citation>
    <scope>NUCLEOTIDE SEQUENCE [LARGE SCALE GENOMIC DNA]</scope>
    <source>
        <strain evidence="1 2">T12B17</strain>
    </source>
</reference>
<name>A0A420FBB0_9SPHI</name>
<keyword evidence="2" id="KW-1185">Reference proteome</keyword>
<dbReference type="Proteomes" id="UP000286402">
    <property type="component" value="Unassembled WGS sequence"/>
</dbReference>
<proteinExistence type="predicted"/>
<evidence type="ECO:0000313" key="2">
    <source>
        <dbReference type="Proteomes" id="UP000286402"/>
    </source>
</evidence>
<dbReference type="AlphaFoldDB" id="A0A420FBB0"/>
<dbReference type="EMBL" id="MCAQ01000030">
    <property type="protein sequence ID" value="RKF30145.1"/>
    <property type="molecule type" value="Genomic_DNA"/>
</dbReference>
<sequence length="266" mass="28857">MAVSAYGQAYEFRYNGAADVIFSYPPRGSGGRAFVHDAGNVLTINYEGDFTNGVKIGNSFWVANNGTLNTLSDAGIGTSIIENSEGWNRVLQVKGNTDAKTIVSTNAIQSGLWSHELGYYGALAGGMVGTRSNHPFSIITNQTAKVTILPNGNLGIGTSNPQAKLSVDGNILAKEIKIKTDVSVPDYVFESDYDLKSLAEIESYIKANKHLPEVPSAKQIQADGMDVAAMNLLLLKKVEEMTLHLIEKDKIINRIMERLEKLESTK</sequence>